<feature type="domain" description="TonB-dependent receptor-like beta-barrel" evidence="13">
    <location>
        <begin position="286"/>
        <end position="767"/>
    </location>
</feature>
<keyword evidence="2 10" id="KW-0813">Transport</keyword>
<dbReference type="InterPro" id="IPR036942">
    <property type="entry name" value="Beta-barrel_TonB_sf"/>
</dbReference>
<evidence type="ECO:0000256" key="12">
    <source>
        <dbReference type="SAM" id="SignalP"/>
    </source>
</evidence>
<keyword evidence="3 10" id="KW-1134">Transmembrane beta strand</keyword>
<keyword evidence="7 10" id="KW-0472">Membrane</keyword>
<gene>
    <name evidence="15" type="ORF">SAMN05444387_4283</name>
</gene>
<keyword evidence="8 15" id="KW-0675">Receptor</keyword>
<evidence type="ECO:0000256" key="7">
    <source>
        <dbReference type="ARBA" id="ARBA00023136"/>
    </source>
</evidence>
<dbReference type="InterPro" id="IPR037066">
    <property type="entry name" value="Plug_dom_sf"/>
</dbReference>
<dbReference type="PANTHER" id="PTHR30069">
    <property type="entry name" value="TONB-DEPENDENT OUTER MEMBRANE RECEPTOR"/>
    <property type="match status" value="1"/>
</dbReference>
<evidence type="ECO:0000256" key="5">
    <source>
        <dbReference type="ARBA" id="ARBA00022729"/>
    </source>
</evidence>
<comment type="caution">
    <text evidence="15">The sequence shown here is derived from an EMBL/GenBank/DDBJ whole genome shotgun (WGS) entry which is preliminary data.</text>
</comment>
<evidence type="ECO:0000313" key="16">
    <source>
        <dbReference type="Proteomes" id="UP000184216"/>
    </source>
</evidence>
<dbReference type="InterPro" id="IPR039426">
    <property type="entry name" value="TonB-dep_rcpt-like"/>
</dbReference>
<evidence type="ECO:0000256" key="6">
    <source>
        <dbReference type="ARBA" id="ARBA00023077"/>
    </source>
</evidence>
<dbReference type="SUPFAM" id="SSF56935">
    <property type="entry name" value="Porins"/>
    <property type="match status" value="1"/>
</dbReference>
<dbReference type="InterPro" id="IPR008969">
    <property type="entry name" value="CarboxyPept-like_regulatory"/>
</dbReference>
<dbReference type="CDD" id="cd01347">
    <property type="entry name" value="ligand_gated_channel"/>
    <property type="match status" value="1"/>
</dbReference>
<feature type="domain" description="TonB-dependent receptor plug" evidence="14">
    <location>
        <begin position="136"/>
        <end position="240"/>
    </location>
</feature>
<dbReference type="Pfam" id="PF13715">
    <property type="entry name" value="CarbopepD_reg_2"/>
    <property type="match status" value="1"/>
</dbReference>
<dbReference type="Gene3D" id="2.60.40.1120">
    <property type="entry name" value="Carboxypeptidase-like, regulatory domain"/>
    <property type="match status" value="1"/>
</dbReference>
<reference evidence="15 16" key="1">
    <citation type="submission" date="2016-11" db="EMBL/GenBank/DDBJ databases">
        <authorList>
            <person name="Varghese N."/>
            <person name="Submissions S."/>
        </authorList>
    </citation>
    <scope>NUCLEOTIDE SEQUENCE [LARGE SCALE GENOMIC DNA]</scope>
    <source>
        <strain evidence="15 16">DSM 6368</strain>
    </source>
</reference>
<dbReference type="EMBL" id="FRBX01000007">
    <property type="protein sequence ID" value="SHN14237.1"/>
    <property type="molecule type" value="Genomic_DNA"/>
</dbReference>
<comment type="subcellular location">
    <subcellularLocation>
        <location evidence="1 10">Cell outer membrane</location>
        <topology evidence="1 10">Multi-pass membrane protein</topology>
    </subcellularLocation>
</comment>
<dbReference type="PROSITE" id="PS52016">
    <property type="entry name" value="TONB_DEPENDENT_REC_3"/>
    <property type="match status" value="1"/>
</dbReference>
<keyword evidence="4 10" id="KW-0812">Transmembrane</keyword>
<dbReference type="InterPro" id="IPR012910">
    <property type="entry name" value="Plug_dom"/>
</dbReference>
<protein>
    <submittedName>
        <fullName evidence="15">Outer membrane receptor for ferrienterochelin and colicins</fullName>
    </submittedName>
</protein>
<dbReference type="PANTHER" id="PTHR30069:SF29">
    <property type="entry name" value="HEMOGLOBIN AND HEMOGLOBIN-HAPTOGLOBIN-BINDING PROTEIN 1-RELATED"/>
    <property type="match status" value="1"/>
</dbReference>
<evidence type="ECO:0000259" key="14">
    <source>
        <dbReference type="Pfam" id="PF07715"/>
    </source>
</evidence>
<dbReference type="Gene3D" id="2.40.170.20">
    <property type="entry name" value="TonB-dependent receptor, beta-barrel domain"/>
    <property type="match status" value="1"/>
</dbReference>
<keyword evidence="5 12" id="KW-0732">Signal</keyword>
<keyword evidence="6 11" id="KW-0798">TonB box</keyword>
<name>A0ABY1J8S4_9FLAO</name>
<evidence type="ECO:0000259" key="13">
    <source>
        <dbReference type="Pfam" id="PF00593"/>
    </source>
</evidence>
<comment type="similarity">
    <text evidence="10 11">Belongs to the TonB-dependent receptor family.</text>
</comment>
<dbReference type="RefSeq" id="WP_084540304.1">
    <property type="nucleotide sequence ID" value="NZ_FRBX01000007.1"/>
</dbReference>
<dbReference type="Proteomes" id="UP000184216">
    <property type="component" value="Unassembled WGS sequence"/>
</dbReference>
<dbReference type="Gene3D" id="2.170.130.10">
    <property type="entry name" value="TonB-dependent receptor, plug domain"/>
    <property type="match status" value="1"/>
</dbReference>
<dbReference type="Pfam" id="PF07715">
    <property type="entry name" value="Plug"/>
    <property type="match status" value="1"/>
</dbReference>
<evidence type="ECO:0000256" key="2">
    <source>
        <dbReference type="ARBA" id="ARBA00022448"/>
    </source>
</evidence>
<dbReference type="SUPFAM" id="SSF49464">
    <property type="entry name" value="Carboxypeptidase regulatory domain-like"/>
    <property type="match status" value="1"/>
</dbReference>
<evidence type="ECO:0000313" key="15">
    <source>
        <dbReference type="EMBL" id="SHN14237.1"/>
    </source>
</evidence>
<feature type="signal peptide" evidence="12">
    <location>
        <begin position="1"/>
        <end position="27"/>
    </location>
</feature>
<feature type="chain" id="PRO_5047114210" evidence="12">
    <location>
        <begin position="28"/>
        <end position="797"/>
    </location>
</feature>
<evidence type="ECO:0000256" key="8">
    <source>
        <dbReference type="ARBA" id="ARBA00023170"/>
    </source>
</evidence>
<accession>A0ABY1J8S4</accession>
<evidence type="ECO:0000256" key="9">
    <source>
        <dbReference type="ARBA" id="ARBA00023237"/>
    </source>
</evidence>
<keyword evidence="9 10" id="KW-0998">Cell outer membrane</keyword>
<sequence>MKNISTFNSIKKIITGFIVLFFSIAQAQSNNAISGLIHHSENPLSHAKIVVEPSDKSAISDSKGYFSFSGLTNGAYTIRITIMGFKDYIQEITLNGQAVKPLHIQMESGIDLKEVNVTSRSTVKNNPETLVNAQYSAMPVTIIDRKTIELMGSRRLDEILKEQTGIAIVNNISGGARSVGVQMQGFGSEYIMVLIDGQPMVGRNNGNFDLSRISVSNIERIEIIKGASSSLYGSEALGGTINIITRHGVVDPQMQASLSYGSLNIIDATLEGETPFLQNKGTANIAANYYRTDGYNTNSKYIQGTTSPPYDNYSLQGRSRYQVNESSFLGLSGRYGLRRSFMQKDFGLGHISGDNQDEQDLNLSVSFDHRFNSNFRSITKYYLTYYSADMSVAWQQNNSAVSQDVFKQTLHRAEQQFSYSNNNSYQLVAGIGGSIENMNDNALAGVNSLETFFSYVQGEWTPFQKLKTVGGLRYDYTNNFGGRLNPSFGLQYFITPKITFKAGIGTGFKAPDFKTNYLVFYNPSSNYLVVGNAVLSPTLQQLQQDGQISEIRQYILNQTAGNLQAEKSTSYNAGLVLEPSKTFKIEGSVFYHKITNQINSIQVATGTNNRIIYTYQNLPEAVNKGFELALKFSPLKNMEISAGYQYLIAKDLSVKDSIRAGKWPYSQNIHDPATGNSYAPRPSDYWGIENRSRHMANTSVFYRYDPWKINANVRVNFRGKYPFGDRNGNQFIDKYDIFVKDYFLTNASLEKQLLKEHLSIRFTADNIFNYTDPLMPGQPGRILLLGISYRFFKDKEN</sequence>
<proteinExistence type="inferred from homology"/>
<evidence type="ECO:0000256" key="4">
    <source>
        <dbReference type="ARBA" id="ARBA00022692"/>
    </source>
</evidence>
<dbReference type="Pfam" id="PF00593">
    <property type="entry name" value="TonB_dep_Rec_b-barrel"/>
    <property type="match status" value="1"/>
</dbReference>
<evidence type="ECO:0000256" key="1">
    <source>
        <dbReference type="ARBA" id="ARBA00004571"/>
    </source>
</evidence>
<evidence type="ECO:0000256" key="11">
    <source>
        <dbReference type="RuleBase" id="RU003357"/>
    </source>
</evidence>
<evidence type="ECO:0000256" key="10">
    <source>
        <dbReference type="PROSITE-ProRule" id="PRU01360"/>
    </source>
</evidence>
<evidence type="ECO:0000256" key="3">
    <source>
        <dbReference type="ARBA" id="ARBA00022452"/>
    </source>
</evidence>
<keyword evidence="16" id="KW-1185">Reference proteome</keyword>
<dbReference type="InterPro" id="IPR000531">
    <property type="entry name" value="Beta-barrel_TonB"/>
</dbReference>
<organism evidence="15 16">
    <name type="scientific">Flavobacterium pectinovorum</name>
    <dbReference type="NCBI Taxonomy" id="29533"/>
    <lineage>
        <taxon>Bacteria</taxon>
        <taxon>Pseudomonadati</taxon>
        <taxon>Bacteroidota</taxon>
        <taxon>Flavobacteriia</taxon>
        <taxon>Flavobacteriales</taxon>
        <taxon>Flavobacteriaceae</taxon>
        <taxon>Flavobacterium</taxon>
    </lineage>
</organism>